<feature type="chain" id="PRO_5032416532" evidence="1">
    <location>
        <begin position="17"/>
        <end position="231"/>
    </location>
</feature>
<evidence type="ECO:0000313" key="4">
    <source>
        <dbReference type="Proteomes" id="UP000501812"/>
    </source>
</evidence>
<dbReference type="AlphaFoldDB" id="A0A858RFU5"/>
<accession>A0A858RFU5</accession>
<keyword evidence="4" id="KW-1185">Reference proteome</keyword>
<feature type="domain" description="3-keto-alpha-glucoside-1,2-lyase/3-keto-2-hydroxy-glucal hydratase" evidence="2">
    <location>
        <begin position="31"/>
        <end position="229"/>
    </location>
</feature>
<feature type="signal peptide" evidence="1">
    <location>
        <begin position="1"/>
        <end position="16"/>
    </location>
</feature>
<evidence type="ECO:0000313" key="3">
    <source>
        <dbReference type="EMBL" id="QJE95585.1"/>
    </source>
</evidence>
<sequence length="231" mass="26284">MKTALLLLAVAIPAFAAEPNTLSPEEKKENFKLLFDGKSLKGWHTYKQKEPKEQWKVEDDAITLTAGGGGDLVTDDDYADFDFRCEWKIADQGNSGIMWHSTEDHDYPWVSGPEYQILDSFDKPGHKYAHETKKGNIAGCFYDIYPGKVEWSKPVGEWNETRIVIKGTKVTLYLNGNVTSDVDTESPEFKAALDKSKFKGWEFFNKAKKGHIVFQDHGDKVAFRNIRIKKL</sequence>
<keyword evidence="1" id="KW-0732">Signal</keyword>
<dbReference type="Gene3D" id="2.60.120.560">
    <property type="entry name" value="Exo-inulinase, domain 1"/>
    <property type="match status" value="1"/>
</dbReference>
<gene>
    <name evidence="3" type="ORF">HHL09_07220</name>
</gene>
<name>A0A858RFU5_9BACT</name>
<reference evidence="3 4" key="1">
    <citation type="submission" date="2020-04" db="EMBL/GenBank/DDBJ databases">
        <title>Luteolibacter sp. G-1-1-1 isolated from soil.</title>
        <authorList>
            <person name="Dahal R.H."/>
        </authorList>
    </citation>
    <scope>NUCLEOTIDE SEQUENCE [LARGE SCALE GENOMIC DNA]</scope>
    <source>
        <strain evidence="3 4">G-1-1-1</strain>
    </source>
</reference>
<dbReference type="Pfam" id="PF06439">
    <property type="entry name" value="3keto-disac_hyd"/>
    <property type="match status" value="1"/>
</dbReference>
<dbReference type="RefSeq" id="WP_169453899.1">
    <property type="nucleotide sequence ID" value="NZ_CP051774.1"/>
</dbReference>
<evidence type="ECO:0000256" key="1">
    <source>
        <dbReference type="SAM" id="SignalP"/>
    </source>
</evidence>
<dbReference type="InterPro" id="IPR010496">
    <property type="entry name" value="AL/BT2_dom"/>
</dbReference>
<dbReference type="KEGG" id="luo:HHL09_07220"/>
<protein>
    <submittedName>
        <fullName evidence="3">DUF1080 domain-containing protein</fullName>
    </submittedName>
</protein>
<proteinExistence type="predicted"/>
<evidence type="ECO:0000259" key="2">
    <source>
        <dbReference type="Pfam" id="PF06439"/>
    </source>
</evidence>
<organism evidence="3 4">
    <name type="scientific">Luteolibacter luteus</name>
    <dbReference type="NCBI Taxonomy" id="2728835"/>
    <lineage>
        <taxon>Bacteria</taxon>
        <taxon>Pseudomonadati</taxon>
        <taxon>Verrucomicrobiota</taxon>
        <taxon>Verrucomicrobiia</taxon>
        <taxon>Verrucomicrobiales</taxon>
        <taxon>Verrucomicrobiaceae</taxon>
        <taxon>Luteolibacter</taxon>
    </lineage>
</organism>
<dbReference type="Proteomes" id="UP000501812">
    <property type="component" value="Chromosome"/>
</dbReference>
<dbReference type="GO" id="GO:0016787">
    <property type="term" value="F:hydrolase activity"/>
    <property type="evidence" value="ECO:0007669"/>
    <property type="project" value="InterPro"/>
</dbReference>
<dbReference type="EMBL" id="CP051774">
    <property type="protein sequence ID" value="QJE95585.1"/>
    <property type="molecule type" value="Genomic_DNA"/>
</dbReference>